<evidence type="ECO:0000313" key="2">
    <source>
        <dbReference type="EMBL" id="RGZ46039.1"/>
    </source>
</evidence>
<dbReference type="PROSITE" id="PS51257">
    <property type="entry name" value="PROKAR_LIPOPROTEIN"/>
    <property type="match status" value="1"/>
</dbReference>
<evidence type="ECO:0000313" key="3">
    <source>
        <dbReference type="EMBL" id="RHH80623.1"/>
    </source>
</evidence>
<gene>
    <name evidence="3" type="ORF">DW191_06000</name>
    <name evidence="2" type="ORF">DW986_13420</name>
</gene>
<accession>A0A3R6DEP5</accession>
<evidence type="ECO:0000313" key="4">
    <source>
        <dbReference type="Proteomes" id="UP000283732"/>
    </source>
</evidence>
<proteinExistence type="predicted"/>
<sequence>MKSLIINYLSILLCAQAFFACAPDVKKTPERTFRIIHNNDGSDLLGNRWFKYRPLTLADLDSCVDMVANSQVTTYMMCSGSDFFYVRSKYGHVMGDDLDGTLDCGCDTAQYNSFRKYYRNHLNLEKEGTDLVAYTLKRAKEKGMEAFITYRMNDLHFNDTTTHCPIWYTDFWIQHPEYWLNDTTQGYNSGGAFDFAIKEVRDRKLAIISEQLENYADIIDGYDLDFMRFIVYFKSGTGPQNAPLMTQLVKDIRQKVDEISAKQGRKILLSARVAPTVEQNMMKGLDIREWLRLGLLDFISTGVHWRGDPAMPVAKFREEMGKDLNIPFYSSIDDGGYRPREFWSHGMHRGMCSHILSQGADGIYLFNYYFGTLNTEHDGKLYLEDGGQVCRVMMPELLQELGSLETLKDRNKIYALSDGVVQYNIKPDSPLPLKIGKGEEKEVNLYIGDSVEEGYPEEAILFIRTSRPASCRLTVNGKAVEKEMPAYTHLYDRERGLEKEEKEYAFILPDEVLKQGYNRIGFQSEDNDTFTVKRVEIALKYGDVETHGYF</sequence>
<dbReference type="InterPro" id="IPR017853">
    <property type="entry name" value="GH"/>
</dbReference>
<evidence type="ECO:0000256" key="1">
    <source>
        <dbReference type="SAM" id="SignalP"/>
    </source>
</evidence>
<evidence type="ECO:0000313" key="5">
    <source>
        <dbReference type="Proteomes" id="UP000285173"/>
    </source>
</evidence>
<dbReference type="Proteomes" id="UP000283732">
    <property type="component" value="Unassembled WGS sequence"/>
</dbReference>
<feature type="chain" id="PRO_5043187587" description="Glycosyl hydrolase-like 10 domain-containing protein" evidence="1">
    <location>
        <begin position="23"/>
        <end position="550"/>
    </location>
</feature>
<dbReference type="Gene3D" id="3.20.20.80">
    <property type="entry name" value="Glycosidases"/>
    <property type="match status" value="1"/>
</dbReference>
<dbReference type="EMBL" id="QRKC01000001">
    <property type="protein sequence ID" value="RHH80623.1"/>
    <property type="molecule type" value="Genomic_DNA"/>
</dbReference>
<reference evidence="4 5" key="1">
    <citation type="submission" date="2018-08" db="EMBL/GenBank/DDBJ databases">
        <title>A genome reference for cultivated species of the human gut microbiota.</title>
        <authorList>
            <person name="Zou Y."/>
            <person name="Xue W."/>
            <person name="Luo G."/>
        </authorList>
    </citation>
    <scope>NUCLEOTIDE SEQUENCE [LARGE SCALE GENOMIC DNA]</scope>
    <source>
        <strain evidence="3 4">AM16-50</strain>
        <strain evidence="2 5">AM50-15</strain>
    </source>
</reference>
<name>A0A3R6DEP5_9BACT</name>
<feature type="signal peptide" evidence="1">
    <location>
        <begin position="1"/>
        <end position="22"/>
    </location>
</feature>
<dbReference type="RefSeq" id="WP_122131516.1">
    <property type="nucleotide sequence ID" value="NZ_QRKC01000001.1"/>
</dbReference>
<dbReference type="EMBL" id="QSEF01000019">
    <property type="protein sequence ID" value="RGZ46039.1"/>
    <property type="molecule type" value="Genomic_DNA"/>
</dbReference>
<dbReference type="SUPFAM" id="SSF51445">
    <property type="entry name" value="(Trans)glycosidases"/>
    <property type="match status" value="1"/>
</dbReference>
<protein>
    <recommendedName>
        <fullName evidence="6">Glycosyl hydrolase-like 10 domain-containing protein</fullName>
    </recommendedName>
</protein>
<evidence type="ECO:0008006" key="6">
    <source>
        <dbReference type="Google" id="ProtNLM"/>
    </source>
</evidence>
<dbReference type="AlphaFoldDB" id="A0A3R6DEP5"/>
<organism evidence="2 5">
    <name type="scientific">Parabacteroides merdae</name>
    <dbReference type="NCBI Taxonomy" id="46503"/>
    <lineage>
        <taxon>Bacteria</taxon>
        <taxon>Pseudomonadati</taxon>
        <taxon>Bacteroidota</taxon>
        <taxon>Bacteroidia</taxon>
        <taxon>Bacteroidales</taxon>
        <taxon>Tannerellaceae</taxon>
        <taxon>Parabacteroides</taxon>
    </lineage>
</organism>
<comment type="caution">
    <text evidence="2">The sequence shown here is derived from an EMBL/GenBank/DDBJ whole genome shotgun (WGS) entry which is preliminary data.</text>
</comment>
<dbReference type="Proteomes" id="UP000285173">
    <property type="component" value="Unassembled WGS sequence"/>
</dbReference>
<keyword evidence="1" id="KW-0732">Signal</keyword>